<gene>
    <name evidence="1" type="ORF">PanWU01x14_128470</name>
</gene>
<sequence>CPEAFLSIERWAEESRCSVAVLKSSTAVLMNHPSCTSAQAPQCHLCKAKSLSCGQKVGAAVLPSLHCSTPFLALQYSLLGDAVLCVLPQSIFHRCLSIRTLMFLPGQCWTAN</sequence>
<dbReference type="AlphaFoldDB" id="A0A2P5CS51"/>
<dbReference type="EMBL" id="JXTB01000100">
    <property type="protein sequence ID" value="PON63870.1"/>
    <property type="molecule type" value="Genomic_DNA"/>
</dbReference>
<evidence type="ECO:0000313" key="1">
    <source>
        <dbReference type="EMBL" id="PON63870.1"/>
    </source>
</evidence>
<reference evidence="2" key="1">
    <citation type="submission" date="2016-06" db="EMBL/GenBank/DDBJ databases">
        <title>Parallel loss of symbiosis genes in relatives of nitrogen-fixing non-legume Parasponia.</title>
        <authorList>
            <person name="Van Velzen R."/>
            <person name="Holmer R."/>
            <person name="Bu F."/>
            <person name="Rutten L."/>
            <person name="Van Zeijl A."/>
            <person name="Liu W."/>
            <person name="Santuari L."/>
            <person name="Cao Q."/>
            <person name="Sharma T."/>
            <person name="Shen D."/>
            <person name="Roswanjaya Y."/>
            <person name="Wardhani T."/>
            <person name="Kalhor M.S."/>
            <person name="Jansen J."/>
            <person name="Van den Hoogen J."/>
            <person name="Gungor B."/>
            <person name="Hartog M."/>
            <person name="Hontelez J."/>
            <person name="Verver J."/>
            <person name="Yang W.-C."/>
            <person name="Schijlen E."/>
            <person name="Repin R."/>
            <person name="Schilthuizen M."/>
            <person name="Schranz E."/>
            <person name="Heidstra R."/>
            <person name="Miyata K."/>
            <person name="Fedorova E."/>
            <person name="Kohlen W."/>
            <person name="Bisseling T."/>
            <person name="Smit S."/>
            <person name="Geurts R."/>
        </authorList>
    </citation>
    <scope>NUCLEOTIDE SEQUENCE [LARGE SCALE GENOMIC DNA]</scope>
    <source>
        <strain evidence="2">cv. WU1-14</strain>
    </source>
</reference>
<name>A0A2P5CS51_PARAD</name>
<proteinExistence type="predicted"/>
<accession>A0A2P5CS51</accession>
<organism evidence="1 2">
    <name type="scientific">Parasponia andersonii</name>
    <name type="common">Sponia andersonii</name>
    <dbReference type="NCBI Taxonomy" id="3476"/>
    <lineage>
        <taxon>Eukaryota</taxon>
        <taxon>Viridiplantae</taxon>
        <taxon>Streptophyta</taxon>
        <taxon>Embryophyta</taxon>
        <taxon>Tracheophyta</taxon>
        <taxon>Spermatophyta</taxon>
        <taxon>Magnoliopsida</taxon>
        <taxon>eudicotyledons</taxon>
        <taxon>Gunneridae</taxon>
        <taxon>Pentapetalae</taxon>
        <taxon>rosids</taxon>
        <taxon>fabids</taxon>
        <taxon>Rosales</taxon>
        <taxon>Cannabaceae</taxon>
        <taxon>Parasponia</taxon>
    </lineage>
</organism>
<keyword evidence="2" id="KW-1185">Reference proteome</keyword>
<dbReference type="Proteomes" id="UP000237105">
    <property type="component" value="Unassembled WGS sequence"/>
</dbReference>
<comment type="caution">
    <text evidence="1">The sequence shown here is derived from an EMBL/GenBank/DDBJ whole genome shotgun (WGS) entry which is preliminary data.</text>
</comment>
<evidence type="ECO:0000313" key="2">
    <source>
        <dbReference type="Proteomes" id="UP000237105"/>
    </source>
</evidence>
<protein>
    <submittedName>
        <fullName evidence="1">Uncharacterized protein</fullName>
    </submittedName>
</protein>
<feature type="non-terminal residue" evidence="1">
    <location>
        <position position="1"/>
    </location>
</feature>